<gene>
    <name evidence="3" type="ORF">PEPMIC_00720</name>
</gene>
<evidence type="ECO:0000313" key="3">
    <source>
        <dbReference type="EMBL" id="EDP24140.1"/>
    </source>
</evidence>
<comment type="caution">
    <text evidence="3">The sequence shown here is derived from an EMBL/GenBank/DDBJ whole genome shotgun (WGS) entry which is preliminary data.</text>
</comment>
<keyword evidence="3" id="KW-0489">Methyltransferase</keyword>
<dbReference type="InterPro" id="IPR029063">
    <property type="entry name" value="SAM-dependent_MTases_sf"/>
</dbReference>
<organism evidence="3 4">
    <name type="scientific">Parvimonas micra ATCC 33270</name>
    <dbReference type="NCBI Taxonomy" id="411465"/>
    <lineage>
        <taxon>Bacteria</taxon>
        <taxon>Bacillati</taxon>
        <taxon>Bacillota</taxon>
        <taxon>Tissierellia</taxon>
        <taxon>Tissierellales</taxon>
        <taxon>Peptoniphilaceae</taxon>
        <taxon>Parvimonas</taxon>
    </lineage>
</organism>
<reference evidence="3 4" key="2">
    <citation type="submission" date="2007-09" db="EMBL/GenBank/DDBJ databases">
        <authorList>
            <person name="Fulton L."/>
            <person name="Clifton S."/>
            <person name="Fulton B."/>
            <person name="Xu J."/>
            <person name="Minx P."/>
            <person name="Pepin K.H."/>
            <person name="Johnson M."/>
            <person name="Thiruvilangam P."/>
            <person name="Bhonagiri V."/>
            <person name="Nash W.E."/>
            <person name="Mardis E.R."/>
            <person name="Wilson R.K."/>
        </authorList>
    </citation>
    <scope>NUCLEOTIDE SEQUENCE [LARGE SCALE GENOMIC DNA]</scope>
    <source>
        <strain evidence="3 4">ATCC 33270</strain>
    </source>
</reference>
<dbReference type="Pfam" id="PF02384">
    <property type="entry name" value="N6_Mtase"/>
    <property type="match status" value="1"/>
</dbReference>
<reference evidence="3 4" key="1">
    <citation type="submission" date="2007-09" db="EMBL/GenBank/DDBJ databases">
        <title>Draft genome sequence of Peptostreptococcus micros (ATCC 33270).</title>
        <authorList>
            <person name="Sudarsanam P."/>
            <person name="Ley R."/>
            <person name="Guruge J."/>
            <person name="Turnbaugh P.J."/>
            <person name="Mahowald M."/>
            <person name="Liep D."/>
            <person name="Gordon J."/>
        </authorList>
    </citation>
    <scope>NUCLEOTIDE SEQUENCE [LARGE SCALE GENOMIC DNA]</scope>
    <source>
        <strain evidence="3 4">ATCC 33270</strain>
    </source>
</reference>
<dbReference type="GO" id="GO:0003677">
    <property type="term" value="F:DNA binding"/>
    <property type="evidence" value="ECO:0007669"/>
    <property type="project" value="InterPro"/>
</dbReference>
<dbReference type="AlphaFoldDB" id="A8SKM0"/>
<feature type="coiled-coil region" evidence="1">
    <location>
        <begin position="235"/>
        <end position="269"/>
    </location>
</feature>
<evidence type="ECO:0000256" key="1">
    <source>
        <dbReference type="SAM" id="Coils"/>
    </source>
</evidence>
<dbReference type="InterPro" id="IPR003356">
    <property type="entry name" value="DNA_methylase_A-5"/>
</dbReference>
<dbReference type="RefSeq" id="WP_004832605.1">
    <property type="nucleotide sequence ID" value="NZ_DS483517.1"/>
</dbReference>
<dbReference type="GO" id="GO:0032259">
    <property type="term" value="P:methylation"/>
    <property type="evidence" value="ECO:0007669"/>
    <property type="project" value="UniProtKB-KW"/>
</dbReference>
<dbReference type="eggNOG" id="COG0286">
    <property type="taxonomic scope" value="Bacteria"/>
</dbReference>
<name>A8SKM0_9FIRM</name>
<evidence type="ECO:0000313" key="4">
    <source>
        <dbReference type="Proteomes" id="UP000003162"/>
    </source>
</evidence>
<dbReference type="GO" id="GO:0008170">
    <property type="term" value="F:N-methyltransferase activity"/>
    <property type="evidence" value="ECO:0007669"/>
    <property type="project" value="InterPro"/>
</dbReference>
<dbReference type="GeneID" id="93384975"/>
<keyword evidence="3" id="KW-0808">Transferase</keyword>
<dbReference type="Gene3D" id="3.40.50.150">
    <property type="entry name" value="Vaccinia Virus protein VP39"/>
    <property type="match status" value="1"/>
</dbReference>
<proteinExistence type="predicted"/>
<evidence type="ECO:0000259" key="2">
    <source>
        <dbReference type="Pfam" id="PF02384"/>
    </source>
</evidence>
<dbReference type="HOGENOM" id="CLU_068407_0_0_9"/>
<keyword evidence="1" id="KW-0175">Coiled coil</keyword>
<dbReference type="Proteomes" id="UP000003162">
    <property type="component" value="Unassembled WGS sequence"/>
</dbReference>
<accession>A8SKM0</accession>
<feature type="domain" description="DNA methylase adenine-specific" evidence="2">
    <location>
        <begin position="14"/>
        <end position="224"/>
    </location>
</feature>
<protein>
    <submittedName>
        <fullName evidence="3">N-6 DNA Methylase</fullName>
    </submittedName>
</protein>
<dbReference type="EMBL" id="ABEE02000016">
    <property type="protein sequence ID" value="EDP24140.1"/>
    <property type="molecule type" value="Genomic_DNA"/>
</dbReference>
<dbReference type="SUPFAM" id="SSF53335">
    <property type="entry name" value="S-adenosyl-L-methionine-dependent methyltransferases"/>
    <property type="match status" value="1"/>
</dbReference>
<sequence length="292" mass="34418">MKEFNNRDIADKFAEYITGQELRKYLAEKVKKYINGEIIVFDGAVGSGQLEQYISLKELVGCDIQNKAIEVAKENYPNNKLIASSFFDYNEEVSCDCTIMNPPFSIKFKDLSIKEQENIQKQFSWKKSGVVDDIFVLKSLKYSKQYGFYILFPGVAYRKTEEQFRKILKNTVLELNIIENAFEDTSIPVLFLIIDKEKTEVKVHKEIYDCKKKSIVHEEICENLEEIWQQPRKEEKKEEINIEALEREIEISKKRRRKIEDEIDRFIAEEIKPFSSGTKREDKEDKQLSIFD</sequence>